<sequence length="198" mass="22220">MPASSHIDSPIHPTFPCRTSAASVQSPLTRIIEVPHRQFAMLDSPTIIQPRPTQSDDYMTFLDSDSDSCTNSPSSSPNISPIMSQEQFPYFLSLDNLGFEDDWTQGWDNQEARAVGITSEQPRLREVGELPVIREGDFNYIPASAGVRTQWRDNASDRSLSLARDRMAKRADDAKYGYKMAWLKVLLKKLGLGGRRGR</sequence>
<proteinExistence type="predicted"/>
<keyword evidence="2" id="KW-1185">Reference proteome</keyword>
<dbReference type="AlphaFoldDB" id="A0A7U2EWC8"/>
<dbReference type="Proteomes" id="UP000663193">
    <property type="component" value="Chromosome 4"/>
</dbReference>
<evidence type="ECO:0000313" key="1">
    <source>
        <dbReference type="EMBL" id="QRC93922.1"/>
    </source>
</evidence>
<organism evidence="1 2">
    <name type="scientific">Phaeosphaeria nodorum (strain SN15 / ATCC MYA-4574 / FGSC 10173)</name>
    <name type="common">Glume blotch fungus</name>
    <name type="synonym">Parastagonospora nodorum</name>
    <dbReference type="NCBI Taxonomy" id="321614"/>
    <lineage>
        <taxon>Eukaryota</taxon>
        <taxon>Fungi</taxon>
        <taxon>Dikarya</taxon>
        <taxon>Ascomycota</taxon>
        <taxon>Pezizomycotina</taxon>
        <taxon>Dothideomycetes</taxon>
        <taxon>Pleosporomycetidae</taxon>
        <taxon>Pleosporales</taxon>
        <taxon>Pleosporineae</taxon>
        <taxon>Phaeosphaeriaceae</taxon>
        <taxon>Parastagonospora</taxon>
    </lineage>
</organism>
<protein>
    <submittedName>
        <fullName evidence="1">Uncharacterized protein</fullName>
    </submittedName>
</protein>
<dbReference type="EMBL" id="CP069026">
    <property type="protein sequence ID" value="QRC93922.1"/>
    <property type="molecule type" value="Genomic_DNA"/>
</dbReference>
<name>A0A7U2EWC8_PHANO</name>
<gene>
    <name evidence="1" type="ORF">JI435_155830</name>
</gene>
<accession>A0A7U2EWC8</accession>
<dbReference type="KEGG" id="pno:SNOG_15583"/>
<dbReference type="RefSeq" id="XP_001805728.1">
    <property type="nucleotide sequence ID" value="XM_001805676.1"/>
</dbReference>
<reference evidence="2" key="1">
    <citation type="journal article" date="2021" name="BMC Genomics">
        <title>Chromosome-level genome assembly and manually-curated proteome of model necrotroph Parastagonospora nodorum Sn15 reveals a genome-wide trove of candidate effector homologs, and redundancy of virulence-related functions within an accessory chromosome.</title>
        <authorList>
            <person name="Bertazzoni S."/>
            <person name="Jones D.A.B."/>
            <person name="Phan H.T."/>
            <person name="Tan K.-C."/>
            <person name="Hane J.K."/>
        </authorList>
    </citation>
    <scope>NUCLEOTIDE SEQUENCE [LARGE SCALE GENOMIC DNA]</scope>
    <source>
        <strain evidence="2">SN15 / ATCC MYA-4574 / FGSC 10173)</strain>
    </source>
</reference>
<evidence type="ECO:0000313" key="2">
    <source>
        <dbReference type="Proteomes" id="UP000663193"/>
    </source>
</evidence>
<dbReference type="VEuPathDB" id="FungiDB:JI435_155830"/>